<dbReference type="AlphaFoldDB" id="A0A3R7Y454"/>
<dbReference type="Proteomes" id="UP000284702">
    <property type="component" value="Unassembled WGS sequence"/>
</dbReference>
<dbReference type="PANTHER" id="PTHR32387">
    <property type="entry name" value="WU:FJ29H11"/>
    <property type="match status" value="1"/>
</dbReference>
<gene>
    <name evidence="1" type="ORF">B5M09_013994</name>
</gene>
<proteinExistence type="predicted"/>
<reference evidence="1" key="1">
    <citation type="submission" date="2018-07" db="EMBL/GenBank/DDBJ databases">
        <title>Annotation of Aphanomyces astaci genome assembly.</title>
        <authorList>
            <person name="Studholme D.J."/>
        </authorList>
    </citation>
    <scope>NUCLEOTIDE SEQUENCE [LARGE SCALE GENOMIC DNA]</scope>
    <source>
        <strain evidence="1">Pc</strain>
    </source>
</reference>
<dbReference type="EMBL" id="MZMZ02003785">
    <property type="protein sequence ID" value="RQM20679.1"/>
    <property type="molecule type" value="Genomic_DNA"/>
</dbReference>
<organism evidence="1 2">
    <name type="scientific">Aphanomyces astaci</name>
    <name type="common">Crayfish plague agent</name>
    <dbReference type="NCBI Taxonomy" id="112090"/>
    <lineage>
        <taxon>Eukaryota</taxon>
        <taxon>Sar</taxon>
        <taxon>Stramenopiles</taxon>
        <taxon>Oomycota</taxon>
        <taxon>Saprolegniomycetes</taxon>
        <taxon>Saprolegniales</taxon>
        <taxon>Verrucalvaceae</taxon>
        <taxon>Aphanomyces</taxon>
    </lineage>
</organism>
<accession>A0A3R7Y454</accession>
<comment type="caution">
    <text evidence="1">The sequence shown here is derived from an EMBL/GenBank/DDBJ whole genome shotgun (WGS) entry which is preliminary data.</text>
</comment>
<protein>
    <submittedName>
        <fullName evidence="1">Uncharacterized protein</fullName>
    </submittedName>
</protein>
<dbReference type="InterPro" id="IPR052957">
    <property type="entry name" value="Auxin_embryo_med"/>
</dbReference>
<evidence type="ECO:0000313" key="2">
    <source>
        <dbReference type="Proteomes" id="UP000284702"/>
    </source>
</evidence>
<evidence type="ECO:0000313" key="1">
    <source>
        <dbReference type="EMBL" id="RQM20679.1"/>
    </source>
</evidence>
<name>A0A3R7Y454_APHAT</name>
<keyword evidence="2" id="KW-1185">Reference proteome</keyword>
<dbReference type="PANTHER" id="PTHR32387:SF0">
    <property type="entry name" value="PROTEIN NO VEIN"/>
    <property type="match status" value="1"/>
</dbReference>
<feature type="non-terminal residue" evidence="1">
    <location>
        <position position="1"/>
    </location>
</feature>
<sequence>YTTLYQQKTKPGKIETLETLNGCPATAPYFSLYFTSPLTNLAAIDTAPSTLDMAALVPCLVDVEAAVLWQDLHHGPPRCCPSFKTLRPLRKLTKSPRVMCHYTCYRMERSQRALQRLSAELYSTSTHFVLELLQNADDNAYAPHVAPCAEFVVRDDAISFFWNEIGFQASHVCAL</sequence>